<name>A0AAE3WN60_BACPU</name>
<dbReference type="Gene3D" id="3.40.50.880">
    <property type="match status" value="1"/>
</dbReference>
<evidence type="ECO:0000256" key="2">
    <source>
        <dbReference type="ARBA" id="ARBA00022670"/>
    </source>
</evidence>
<dbReference type="Proteomes" id="UP001182042">
    <property type="component" value="Unassembled WGS sequence"/>
</dbReference>
<dbReference type="InterPro" id="IPR005320">
    <property type="entry name" value="Peptidase_S51"/>
</dbReference>
<evidence type="ECO:0000256" key="1">
    <source>
        <dbReference type="ARBA" id="ARBA00006534"/>
    </source>
</evidence>
<accession>A0AAE3WN60</accession>
<keyword evidence="3" id="KW-0378">Hydrolase</keyword>
<comment type="similarity">
    <text evidence="1">Belongs to the peptidase S51 family.</text>
</comment>
<sequence length="208" mass="23471">MKKMFLCSSFKDSYSLLSDFAGESLKGKRVTFFPTASAVEEVTHYVEAAKEAFHQLGMHLETVQIAEQSTEEITKMIEQNDVMYVSGGNTFYLLQELRKHRLDDVLKEEINKGKLYIGESAGSIIMAPSIEYISVMDDRQKAAELSSCQGFNEISYYPVPHMYNTYLGEAAQQIMEQFEQTLDLCPLTDEQALLITGEQAEVKSDKSS</sequence>
<keyword evidence="2" id="KW-0645">Protease</keyword>
<dbReference type="SUPFAM" id="SSF52317">
    <property type="entry name" value="Class I glutamine amidotransferase-like"/>
    <property type="match status" value="1"/>
</dbReference>
<dbReference type="GO" id="GO:0006508">
    <property type="term" value="P:proteolysis"/>
    <property type="evidence" value="ECO:0007669"/>
    <property type="project" value="UniProtKB-KW"/>
</dbReference>
<reference evidence="5" key="1">
    <citation type="submission" date="2019-07" db="EMBL/GenBank/DDBJ databases">
        <title>Phylogenomic Reclassification of ATCC Bacillus Strains and Various Taxa within the Genus Bacillus.</title>
        <authorList>
            <person name="Riojas M.A."/>
            <person name="Frank A.M."/>
            <person name="Fenn S.L."/>
            <person name="King S."/>
            <person name="Brower S."/>
            <person name="Hazbon M.H."/>
        </authorList>
    </citation>
    <scope>NUCLEOTIDE SEQUENCE</scope>
    <source>
        <strain evidence="5">ATCC 27142</strain>
    </source>
</reference>
<dbReference type="AlphaFoldDB" id="A0AAE3WN60"/>
<protein>
    <submittedName>
        <fullName evidence="5">Peptidase S51</fullName>
    </submittedName>
</protein>
<dbReference type="EMBL" id="VKQA01000008">
    <property type="protein sequence ID" value="MDR4252105.1"/>
    <property type="molecule type" value="Genomic_DNA"/>
</dbReference>
<gene>
    <name evidence="5" type="ORF">FO508_17465</name>
</gene>
<keyword evidence="4" id="KW-0720">Serine protease</keyword>
<proteinExistence type="inferred from homology"/>
<evidence type="ECO:0000313" key="5">
    <source>
        <dbReference type="EMBL" id="MDR4252105.1"/>
    </source>
</evidence>
<dbReference type="InterPro" id="IPR029062">
    <property type="entry name" value="Class_I_gatase-like"/>
</dbReference>
<evidence type="ECO:0000313" key="6">
    <source>
        <dbReference type="Proteomes" id="UP001182042"/>
    </source>
</evidence>
<comment type="caution">
    <text evidence="5">The sequence shown here is derived from an EMBL/GenBank/DDBJ whole genome shotgun (WGS) entry which is preliminary data.</text>
</comment>
<dbReference type="Pfam" id="PF03575">
    <property type="entry name" value="Peptidase_S51"/>
    <property type="match status" value="1"/>
</dbReference>
<evidence type="ECO:0000256" key="3">
    <source>
        <dbReference type="ARBA" id="ARBA00022801"/>
    </source>
</evidence>
<evidence type="ECO:0000256" key="4">
    <source>
        <dbReference type="ARBA" id="ARBA00022825"/>
    </source>
</evidence>
<dbReference type="RefSeq" id="WP_034665461.1">
    <property type="nucleotide sequence ID" value="NZ_CP046127.1"/>
</dbReference>
<dbReference type="GO" id="GO:0008236">
    <property type="term" value="F:serine-type peptidase activity"/>
    <property type="evidence" value="ECO:0007669"/>
    <property type="project" value="UniProtKB-KW"/>
</dbReference>
<organism evidence="5 6">
    <name type="scientific">Bacillus pumilus</name>
    <name type="common">Bacillus mesentericus</name>
    <dbReference type="NCBI Taxonomy" id="1408"/>
    <lineage>
        <taxon>Bacteria</taxon>
        <taxon>Bacillati</taxon>
        <taxon>Bacillota</taxon>
        <taxon>Bacilli</taxon>
        <taxon>Bacillales</taxon>
        <taxon>Bacillaceae</taxon>
        <taxon>Bacillus</taxon>
    </lineage>
</organism>
<dbReference type="PANTHER" id="PTHR20842">
    <property type="entry name" value="PROTEASE S51 ALPHA-ASPARTYL DIPEPTIDASE"/>
    <property type="match status" value="1"/>
</dbReference>
<dbReference type="PANTHER" id="PTHR20842:SF0">
    <property type="entry name" value="ALPHA-ASPARTYL DIPEPTIDASE"/>
    <property type="match status" value="1"/>
</dbReference>